<comment type="caution">
    <text evidence="2">The sequence shown here is derived from an EMBL/GenBank/DDBJ whole genome shotgun (WGS) entry which is preliminary data.</text>
</comment>
<organism evidence="2 3">
    <name type="scientific">Desulfosporosinus acididurans</name>
    <dbReference type="NCBI Taxonomy" id="476652"/>
    <lineage>
        <taxon>Bacteria</taxon>
        <taxon>Bacillati</taxon>
        <taxon>Bacillota</taxon>
        <taxon>Clostridia</taxon>
        <taxon>Eubacteriales</taxon>
        <taxon>Desulfitobacteriaceae</taxon>
        <taxon>Desulfosporosinus</taxon>
    </lineage>
</organism>
<keyword evidence="1" id="KW-1133">Transmembrane helix</keyword>
<feature type="transmembrane region" description="Helical" evidence="1">
    <location>
        <begin position="12"/>
        <end position="43"/>
    </location>
</feature>
<keyword evidence="1" id="KW-0812">Transmembrane</keyword>
<dbReference type="STRING" id="476652.DEAC_c02520"/>
<protein>
    <submittedName>
        <fullName evidence="2">Uncharacterized protein</fullName>
    </submittedName>
</protein>
<evidence type="ECO:0000256" key="1">
    <source>
        <dbReference type="SAM" id="Phobius"/>
    </source>
</evidence>
<dbReference type="EMBL" id="LDZY01000001">
    <property type="protein sequence ID" value="KLU67845.1"/>
    <property type="molecule type" value="Genomic_DNA"/>
</dbReference>
<dbReference type="AlphaFoldDB" id="A0A0J1FWS5"/>
<proteinExistence type="predicted"/>
<keyword evidence="1" id="KW-0472">Membrane</keyword>
<evidence type="ECO:0000313" key="3">
    <source>
        <dbReference type="Proteomes" id="UP000036356"/>
    </source>
</evidence>
<evidence type="ECO:0000313" key="2">
    <source>
        <dbReference type="EMBL" id="KLU67845.1"/>
    </source>
</evidence>
<dbReference type="PATRIC" id="fig|476652.3.peg.248"/>
<keyword evidence="3" id="KW-1185">Reference proteome</keyword>
<gene>
    <name evidence="2" type="ORF">DEAC_c02520</name>
</gene>
<name>A0A0J1FWS5_9FIRM</name>
<accession>A0A0J1FWS5</accession>
<dbReference type="Proteomes" id="UP000036356">
    <property type="component" value="Unassembled WGS sequence"/>
</dbReference>
<sequence length="50" mass="5822">MMEDNKRFVISILLITMIIIFVVIDKGIVIASTTAVGILNYWFKSNYRNR</sequence>
<reference evidence="2 3" key="1">
    <citation type="submission" date="2015-06" db="EMBL/GenBank/DDBJ databases">
        <title>Draft genome of the moderately acidophilic sulfate reducer Candidatus Desulfosporosinus acididurans strain M1.</title>
        <authorList>
            <person name="Poehlein A."/>
            <person name="Petzsch P."/>
            <person name="Johnson B.D."/>
            <person name="Schloemann M."/>
            <person name="Daniel R."/>
            <person name="Muehling M."/>
        </authorList>
    </citation>
    <scope>NUCLEOTIDE SEQUENCE [LARGE SCALE GENOMIC DNA]</scope>
    <source>
        <strain evidence="2 3">M1</strain>
    </source>
</reference>